<feature type="transmembrane region" description="Helical" evidence="6">
    <location>
        <begin position="207"/>
        <end position="227"/>
    </location>
</feature>
<dbReference type="PANTHER" id="PTHR32322:SF18">
    <property type="entry name" value="S-ADENOSYLMETHIONINE_S-ADENOSYLHOMOCYSTEINE TRANSPORTER"/>
    <property type="match status" value="1"/>
</dbReference>
<feature type="transmembrane region" description="Helical" evidence="6">
    <location>
        <begin position="112"/>
        <end position="132"/>
    </location>
</feature>
<feature type="transmembrane region" description="Helical" evidence="6">
    <location>
        <begin position="31"/>
        <end position="54"/>
    </location>
</feature>
<evidence type="ECO:0000259" key="7">
    <source>
        <dbReference type="Pfam" id="PF00892"/>
    </source>
</evidence>
<dbReference type="InterPro" id="IPR050638">
    <property type="entry name" value="AA-Vitamin_Transporters"/>
</dbReference>
<dbReference type="Pfam" id="PF00892">
    <property type="entry name" value="EamA"/>
    <property type="match status" value="1"/>
</dbReference>
<evidence type="ECO:0000256" key="2">
    <source>
        <dbReference type="ARBA" id="ARBA00022475"/>
    </source>
</evidence>
<feature type="transmembrane region" description="Helical" evidence="6">
    <location>
        <begin position="183"/>
        <end position="200"/>
    </location>
</feature>
<feature type="transmembrane region" description="Helical" evidence="6">
    <location>
        <begin position="88"/>
        <end position="106"/>
    </location>
</feature>
<dbReference type="InterPro" id="IPR000620">
    <property type="entry name" value="EamA_dom"/>
</dbReference>
<evidence type="ECO:0000256" key="5">
    <source>
        <dbReference type="ARBA" id="ARBA00023136"/>
    </source>
</evidence>
<evidence type="ECO:0000256" key="6">
    <source>
        <dbReference type="SAM" id="Phobius"/>
    </source>
</evidence>
<feature type="domain" description="EamA" evidence="7">
    <location>
        <begin position="115"/>
        <end position="249"/>
    </location>
</feature>
<dbReference type="Proteomes" id="UP000315010">
    <property type="component" value="Unassembled WGS sequence"/>
</dbReference>
<evidence type="ECO:0000313" key="8">
    <source>
        <dbReference type="EMBL" id="TWT80161.1"/>
    </source>
</evidence>
<dbReference type="GO" id="GO:0005886">
    <property type="term" value="C:plasma membrane"/>
    <property type="evidence" value="ECO:0007669"/>
    <property type="project" value="UniProtKB-SubCell"/>
</dbReference>
<feature type="transmembrane region" description="Helical" evidence="6">
    <location>
        <begin position="233"/>
        <end position="253"/>
    </location>
</feature>
<evidence type="ECO:0000256" key="4">
    <source>
        <dbReference type="ARBA" id="ARBA00022989"/>
    </source>
</evidence>
<keyword evidence="9" id="KW-1185">Reference proteome</keyword>
<proteinExistence type="predicted"/>
<protein>
    <submittedName>
        <fullName evidence="8">EamA-like transporter family protein</fullName>
    </submittedName>
</protein>
<feature type="transmembrane region" description="Helical" evidence="6">
    <location>
        <begin position="6"/>
        <end position="24"/>
    </location>
</feature>
<dbReference type="PANTHER" id="PTHR32322">
    <property type="entry name" value="INNER MEMBRANE TRANSPORTER"/>
    <property type="match status" value="1"/>
</dbReference>
<organism evidence="8 9">
    <name type="scientific">Novipirellula herctigrandis</name>
    <dbReference type="NCBI Taxonomy" id="2527986"/>
    <lineage>
        <taxon>Bacteria</taxon>
        <taxon>Pseudomonadati</taxon>
        <taxon>Planctomycetota</taxon>
        <taxon>Planctomycetia</taxon>
        <taxon>Pirellulales</taxon>
        <taxon>Pirellulaceae</taxon>
        <taxon>Novipirellula</taxon>
    </lineage>
</organism>
<keyword evidence="5 6" id="KW-0472">Membrane</keyword>
<reference evidence="8 9" key="1">
    <citation type="submission" date="2019-02" db="EMBL/GenBank/DDBJ databases">
        <title>Deep-cultivation of Planctomycetes and their phenomic and genomic characterization uncovers novel biology.</title>
        <authorList>
            <person name="Wiegand S."/>
            <person name="Jogler M."/>
            <person name="Boedeker C."/>
            <person name="Pinto D."/>
            <person name="Vollmers J."/>
            <person name="Rivas-Marin E."/>
            <person name="Kohn T."/>
            <person name="Peeters S.H."/>
            <person name="Heuer A."/>
            <person name="Rast P."/>
            <person name="Oberbeckmann S."/>
            <person name="Bunk B."/>
            <person name="Jeske O."/>
            <person name="Meyerdierks A."/>
            <person name="Storesund J.E."/>
            <person name="Kallscheuer N."/>
            <person name="Luecker S."/>
            <person name="Lage O.M."/>
            <person name="Pohl T."/>
            <person name="Merkel B.J."/>
            <person name="Hornburger P."/>
            <person name="Mueller R.-W."/>
            <person name="Bruemmer F."/>
            <person name="Labrenz M."/>
            <person name="Spormann A.M."/>
            <person name="Op Den Camp H."/>
            <person name="Overmann J."/>
            <person name="Amann R."/>
            <person name="Jetten M.S.M."/>
            <person name="Mascher T."/>
            <person name="Medema M.H."/>
            <person name="Devos D.P."/>
            <person name="Kaster A.-K."/>
            <person name="Ovreas L."/>
            <person name="Rohde M."/>
            <person name="Galperin M.Y."/>
            <person name="Jogler C."/>
        </authorList>
    </citation>
    <scope>NUCLEOTIDE SEQUENCE [LARGE SCALE GENOMIC DNA]</scope>
    <source>
        <strain evidence="8 9">CA13</strain>
    </source>
</reference>
<feature type="transmembrane region" description="Helical" evidence="6">
    <location>
        <begin position="60"/>
        <end position="81"/>
    </location>
</feature>
<feature type="transmembrane region" description="Helical" evidence="6">
    <location>
        <begin position="144"/>
        <end position="163"/>
    </location>
</feature>
<sequence length="285" mass="29695">MELMLLRFVFAGVVMAPVLWRIGLGGLRLRTCFLLGLAAGPGYTALTYTGLSFAPATHGSALTAGMLPLFTILLGAAVGITKVTPVRVVGLSFMVLATFFFFLDGVEPSRGQAWIGDLLLLGGPLMWAIYTVRVQQLGVDALRATSIVSVFGLILYLPIYMIFGDAQRLLDAGAGTLAVQGIFHGWIVVVGSLTLFTYAVRSLGGAITTLATATVPGITAVAAAILLNEAFTTTSLMGVTLDATGLVCVAIAMMRAAQVTADVEESPSIPTTGFASQPAIAMDKC</sequence>
<evidence type="ECO:0000256" key="3">
    <source>
        <dbReference type="ARBA" id="ARBA00022692"/>
    </source>
</evidence>
<evidence type="ECO:0000313" key="9">
    <source>
        <dbReference type="Proteomes" id="UP000315010"/>
    </source>
</evidence>
<dbReference type="EMBL" id="SJPJ01000001">
    <property type="protein sequence ID" value="TWT80161.1"/>
    <property type="molecule type" value="Genomic_DNA"/>
</dbReference>
<keyword evidence="2" id="KW-1003">Cell membrane</keyword>
<keyword evidence="4 6" id="KW-1133">Transmembrane helix</keyword>
<keyword evidence="3 6" id="KW-0812">Transmembrane</keyword>
<evidence type="ECO:0000256" key="1">
    <source>
        <dbReference type="ARBA" id="ARBA00004651"/>
    </source>
</evidence>
<accession>A0A5C5Z016</accession>
<comment type="caution">
    <text evidence="8">The sequence shown here is derived from an EMBL/GenBank/DDBJ whole genome shotgun (WGS) entry which is preliminary data.</text>
</comment>
<gene>
    <name evidence="8" type="ORF">CA13_15740</name>
</gene>
<dbReference type="AlphaFoldDB" id="A0A5C5Z016"/>
<name>A0A5C5Z016_9BACT</name>
<comment type="subcellular location">
    <subcellularLocation>
        <location evidence="1">Cell membrane</location>
        <topology evidence="1">Multi-pass membrane protein</topology>
    </subcellularLocation>
</comment>